<keyword evidence="4 12" id="KW-0863">Zinc-finger</keyword>
<reference evidence="14 15" key="1">
    <citation type="submission" date="2016-03" db="EMBL/GenBank/DDBJ databases">
        <title>EvidentialGene: Evidence-directed Construction of Genes on Genomes.</title>
        <authorList>
            <person name="Gilbert D.G."/>
            <person name="Choi J.-H."/>
            <person name="Mockaitis K."/>
            <person name="Colbourne J."/>
            <person name="Pfrender M."/>
        </authorList>
    </citation>
    <scope>NUCLEOTIDE SEQUENCE [LARGE SCALE GENOMIC DNA]</scope>
    <source>
        <strain evidence="14 15">Xinb3</strain>
        <tissue evidence="14">Complete organism</tissue>
    </source>
</reference>
<evidence type="ECO:0000259" key="13">
    <source>
        <dbReference type="PROSITE" id="PS50950"/>
    </source>
</evidence>
<accession>A0A164YA98</accession>
<dbReference type="Pfam" id="PF05485">
    <property type="entry name" value="THAP"/>
    <property type="match status" value="1"/>
</dbReference>
<keyword evidence="15" id="KW-1185">Reference proteome</keyword>
<evidence type="ECO:0000256" key="3">
    <source>
        <dbReference type="ARBA" id="ARBA00022723"/>
    </source>
</evidence>
<dbReference type="Gene3D" id="6.20.210.20">
    <property type="entry name" value="THAP domain"/>
    <property type="match status" value="1"/>
</dbReference>
<keyword evidence="9" id="KW-0804">Transcription</keyword>
<evidence type="ECO:0000256" key="6">
    <source>
        <dbReference type="ARBA" id="ARBA00023015"/>
    </source>
</evidence>
<dbReference type="SUPFAM" id="SSF57716">
    <property type="entry name" value="Glucocorticoid receptor-like (DNA-binding domain)"/>
    <property type="match status" value="1"/>
</dbReference>
<dbReference type="GO" id="GO:0043565">
    <property type="term" value="F:sequence-specific DNA binding"/>
    <property type="evidence" value="ECO:0007669"/>
    <property type="project" value="InterPro"/>
</dbReference>
<keyword evidence="10" id="KW-0539">Nucleus</keyword>
<dbReference type="Proteomes" id="UP000076858">
    <property type="component" value="Unassembled WGS sequence"/>
</dbReference>
<dbReference type="InterPro" id="IPR038441">
    <property type="entry name" value="THAP_Znf_sf"/>
</dbReference>
<dbReference type="SMART" id="SM00980">
    <property type="entry name" value="THAP"/>
    <property type="match status" value="1"/>
</dbReference>
<keyword evidence="5" id="KW-0862">Zinc</keyword>
<feature type="domain" description="THAP-type" evidence="13">
    <location>
        <begin position="1"/>
        <end position="92"/>
    </location>
</feature>
<evidence type="ECO:0000256" key="11">
    <source>
        <dbReference type="ARBA" id="ARBA00023306"/>
    </source>
</evidence>
<dbReference type="EMBL" id="LRGB01000930">
    <property type="protein sequence ID" value="KZS15044.1"/>
    <property type="molecule type" value="Genomic_DNA"/>
</dbReference>
<dbReference type="InterPro" id="IPR006612">
    <property type="entry name" value="THAP_Znf"/>
</dbReference>
<evidence type="ECO:0000256" key="2">
    <source>
        <dbReference type="ARBA" id="ARBA00006177"/>
    </source>
</evidence>
<evidence type="ECO:0000256" key="8">
    <source>
        <dbReference type="ARBA" id="ARBA00023125"/>
    </source>
</evidence>
<name>A0A164YA98_9CRUS</name>
<evidence type="ECO:0000256" key="10">
    <source>
        <dbReference type="ARBA" id="ARBA00023242"/>
    </source>
</evidence>
<keyword evidence="6" id="KW-0805">Transcription regulation</keyword>
<keyword evidence="8 12" id="KW-0238">DNA-binding</keyword>
<evidence type="ECO:0000313" key="14">
    <source>
        <dbReference type="EMBL" id="KZS15044.1"/>
    </source>
</evidence>
<gene>
    <name evidence="14" type="ORF">APZ42_019587</name>
</gene>
<dbReference type="PANTHER" id="PTHR46600:SF1">
    <property type="entry name" value="THAP DOMAIN-CONTAINING PROTEIN 1"/>
    <property type="match status" value="1"/>
</dbReference>
<evidence type="ECO:0000313" key="15">
    <source>
        <dbReference type="Proteomes" id="UP000076858"/>
    </source>
</evidence>
<keyword evidence="7" id="KW-0175">Coiled coil</keyword>
<comment type="caution">
    <text evidence="14">The sequence shown here is derived from an EMBL/GenBank/DDBJ whole genome shotgun (WGS) entry which is preliminary data.</text>
</comment>
<evidence type="ECO:0000256" key="9">
    <source>
        <dbReference type="ARBA" id="ARBA00023163"/>
    </source>
</evidence>
<dbReference type="PANTHER" id="PTHR46600">
    <property type="entry name" value="THAP DOMAIN-CONTAINING"/>
    <property type="match status" value="1"/>
</dbReference>
<dbReference type="OrthoDB" id="6425181at2759"/>
<protein>
    <recommendedName>
        <fullName evidence="13">THAP-type domain-containing protein</fullName>
    </recommendedName>
</protein>
<evidence type="ECO:0000256" key="5">
    <source>
        <dbReference type="ARBA" id="ARBA00022833"/>
    </source>
</evidence>
<evidence type="ECO:0000256" key="12">
    <source>
        <dbReference type="PROSITE-ProRule" id="PRU00309"/>
    </source>
</evidence>
<evidence type="ECO:0000256" key="7">
    <source>
        <dbReference type="ARBA" id="ARBA00023054"/>
    </source>
</evidence>
<evidence type="ECO:0000256" key="1">
    <source>
        <dbReference type="ARBA" id="ARBA00004642"/>
    </source>
</evidence>
<comment type="similarity">
    <text evidence="2">Belongs to the THAP1 family.</text>
</comment>
<comment type="subcellular location">
    <subcellularLocation>
        <location evidence="1">Nucleus</location>
        <location evidence="1">Nucleoplasm</location>
    </subcellularLocation>
</comment>
<dbReference type="InterPro" id="IPR026516">
    <property type="entry name" value="THAP1/10"/>
</dbReference>
<proteinExistence type="inferred from homology"/>
<dbReference type="GO" id="GO:0008270">
    <property type="term" value="F:zinc ion binding"/>
    <property type="evidence" value="ECO:0007669"/>
    <property type="project" value="UniProtKB-KW"/>
</dbReference>
<dbReference type="SMART" id="SM00692">
    <property type="entry name" value="DM3"/>
    <property type="match status" value="1"/>
</dbReference>
<keyword evidence="3" id="KW-0479">Metal-binding</keyword>
<evidence type="ECO:0000256" key="4">
    <source>
        <dbReference type="ARBA" id="ARBA00022771"/>
    </source>
</evidence>
<dbReference type="PROSITE" id="PS50950">
    <property type="entry name" value="ZF_THAP"/>
    <property type="match status" value="1"/>
</dbReference>
<keyword evidence="11" id="KW-0131">Cell cycle</keyword>
<sequence>MSGCFVPGCTTRVETLELENRTLFSFPKDENRLLAWKKALPPDAVITKSSKVCDLHFEDDAIVRSRVSIVDGKPTSVVVRPVLKPGAVPTRFQSIVYL</sequence>
<dbReference type="GO" id="GO:0005654">
    <property type="term" value="C:nucleoplasm"/>
    <property type="evidence" value="ECO:0007669"/>
    <property type="project" value="UniProtKB-SubCell"/>
</dbReference>
<organism evidence="14 15">
    <name type="scientific">Daphnia magna</name>
    <dbReference type="NCBI Taxonomy" id="35525"/>
    <lineage>
        <taxon>Eukaryota</taxon>
        <taxon>Metazoa</taxon>
        <taxon>Ecdysozoa</taxon>
        <taxon>Arthropoda</taxon>
        <taxon>Crustacea</taxon>
        <taxon>Branchiopoda</taxon>
        <taxon>Diplostraca</taxon>
        <taxon>Cladocera</taxon>
        <taxon>Anomopoda</taxon>
        <taxon>Daphniidae</taxon>
        <taxon>Daphnia</taxon>
    </lineage>
</organism>
<dbReference type="AlphaFoldDB" id="A0A164YA98"/>